<evidence type="ECO:0000256" key="1">
    <source>
        <dbReference type="SAM" id="Coils"/>
    </source>
</evidence>
<dbReference type="CTD" id="9806106"/>
<reference evidence="3" key="1">
    <citation type="submission" date="2007-07" db="EMBL/GenBank/DDBJ databases">
        <title>PCAP assembly of the Caenorhabditis remanei genome.</title>
        <authorList>
            <consortium name="The Caenorhabditis remanei Sequencing Consortium"/>
            <person name="Wilson R.K."/>
        </authorList>
    </citation>
    <scope>NUCLEOTIDE SEQUENCE [LARGE SCALE GENOMIC DNA]</scope>
    <source>
        <strain evidence="3">PB4641</strain>
    </source>
</reference>
<name>E3N9L9_CAERE</name>
<proteinExistence type="predicted"/>
<feature type="region of interest" description="Disordered" evidence="2">
    <location>
        <begin position="73"/>
        <end position="96"/>
    </location>
</feature>
<dbReference type="KEGG" id="crq:GCK72_015893"/>
<evidence type="ECO:0000313" key="3">
    <source>
        <dbReference type="EMBL" id="EFO90420.1"/>
    </source>
</evidence>
<dbReference type="AlphaFoldDB" id="E3N9L9"/>
<dbReference type="GeneID" id="9806106"/>
<keyword evidence="4" id="KW-1185">Reference proteome</keyword>
<dbReference type="Proteomes" id="UP000008281">
    <property type="component" value="Unassembled WGS sequence"/>
</dbReference>
<feature type="region of interest" description="Disordered" evidence="2">
    <location>
        <begin position="276"/>
        <end position="303"/>
    </location>
</feature>
<sequence>MDASKIRAIQSVQLQYDCARYKEKIQELYAQRDFYMEKLGATETVNQKLEKQNVELIGQLEKMNMAMQELVKERDSNKTKIQVTKDDAESSNDDKNRVDMIEQPRKKKPTMEEVIRKANLICGKKRLSDTQKNAVKSNVLQEEQSKNQGIQDLATRLSGAEQQAVDKVMEPTNEPKKKDEVVHIELGKLYLELQEAKKPQEVLMARLTAKDKVIEYLMEQHEEKLDAKDSEIQNLTKMVQEVGVKNKNHEEMIANLRKVMFTMQWQMEEMRTKFNADRQAAVQDPKLTDPKASIEYEDSDDEW</sequence>
<dbReference type="EMBL" id="DS268567">
    <property type="protein sequence ID" value="EFO90420.1"/>
    <property type="molecule type" value="Genomic_DNA"/>
</dbReference>
<evidence type="ECO:0000313" key="4">
    <source>
        <dbReference type="Proteomes" id="UP000008281"/>
    </source>
</evidence>
<dbReference type="OrthoDB" id="28818at2759"/>
<protein>
    <submittedName>
        <fullName evidence="3">Uncharacterized protein</fullName>
    </submittedName>
</protein>
<keyword evidence="1" id="KW-0175">Coiled coil</keyword>
<organism evidence="4">
    <name type="scientific">Caenorhabditis remanei</name>
    <name type="common">Caenorhabditis vulgaris</name>
    <dbReference type="NCBI Taxonomy" id="31234"/>
    <lineage>
        <taxon>Eukaryota</taxon>
        <taxon>Metazoa</taxon>
        <taxon>Ecdysozoa</taxon>
        <taxon>Nematoda</taxon>
        <taxon>Chromadorea</taxon>
        <taxon>Rhabditida</taxon>
        <taxon>Rhabditina</taxon>
        <taxon>Rhabditomorpha</taxon>
        <taxon>Rhabditoidea</taxon>
        <taxon>Rhabditidae</taxon>
        <taxon>Peloderinae</taxon>
        <taxon>Caenorhabditis</taxon>
    </lineage>
</organism>
<gene>
    <name evidence="3" type="ORF">CRE_01257</name>
</gene>
<dbReference type="RefSeq" id="XP_003094904.2">
    <property type="nucleotide sequence ID" value="XM_003094856.2"/>
</dbReference>
<dbReference type="InParanoid" id="E3N9L9"/>
<accession>E3N9L9</accession>
<dbReference type="HOGENOM" id="CLU_070674_0_0_1"/>
<evidence type="ECO:0000256" key="2">
    <source>
        <dbReference type="SAM" id="MobiDB-lite"/>
    </source>
</evidence>
<feature type="coiled-coil region" evidence="1">
    <location>
        <begin position="18"/>
        <end position="73"/>
    </location>
</feature>